<accession>A0ABV5GPP8</accession>
<comment type="caution">
    <text evidence="1">The sequence shown here is derived from an EMBL/GenBank/DDBJ whole genome shotgun (WGS) entry which is preliminary data.</text>
</comment>
<sequence length="157" mass="18538">MLSYDDKVNIIATVFSDSLSNPNLFYKQCVFLKEQITNPVGFDYVDPDSGYLTTFESYTEYVSEIFKEKDTTFISNQIVKNLKFKIIKLEKYGFKFQEHEAPQLDNLCYVSISKPLFNREENKFYIIVKSNYTTNEFLFKKDNETWKLDKKIGMSVD</sequence>
<evidence type="ECO:0000313" key="1">
    <source>
        <dbReference type="EMBL" id="MFB9097365.1"/>
    </source>
</evidence>
<proteinExistence type="predicted"/>
<evidence type="ECO:0008006" key="3">
    <source>
        <dbReference type="Google" id="ProtNLM"/>
    </source>
</evidence>
<name>A0ABV5GPP8_9FLAO</name>
<dbReference type="Proteomes" id="UP001589607">
    <property type="component" value="Unassembled WGS sequence"/>
</dbReference>
<gene>
    <name evidence="1" type="ORF">ACFFVF_12630</name>
</gene>
<protein>
    <recommendedName>
        <fullName evidence="3">NTF2 fold immunity protein</fullName>
    </recommendedName>
</protein>
<reference evidence="1 2" key="1">
    <citation type="submission" date="2024-09" db="EMBL/GenBank/DDBJ databases">
        <authorList>
            <person name="Sun Q."/>
            <person name="Mori K."/>
        </authorList>
    </citation>
    <scope>NUCLEOTIDE SEQUENCE [LARGE SCALE GENOMIC DNA]</scope>
    <source>
        <strain evidence="1 2">CECT 7955</strain>
    </source>
</reference>
<keyword evidence="2" id="KW-1185">Reference proteome</keyword>
<dbReference type="RefSeq" id="WP_236457724.1">
    <property type="nucleotide sequence ID" value="NZ_CP091285.1"/>
</dbReference>
<evidence type="ECO:0000313" key="2">
    <source>
        <dbReference type="Proteomes" id="UP001589607"/>
    </source>
</evidence>
<organism evidence="1 2">
    <name type="scientific">Flavobacterium jumunjinense</name>
    <dbReference type="NCBI Taxonomy" id="998845"/>
    <lineage>
        <taxon>Bacteria</taxon>
        <taxon>Pseudomonadati</taxon>
        <taxon>Bacteroidota</taxon>
        <taxon>Flavobacteriia</taxon>
        <taxon>Flavobacteriales</taxon>
        <taxon>Flavobacteriaceae</taxon>
        <taxon>Flavobacterium</taxon>
    </lineage>
</organism>
<dbReference type="EMBL" id="JBHMEY010000042">
    <property type="protein sequence ID" value="MFB9097365.1"/>
    <property type="molecule type" value="Genomic_DNA"/>
</dbReference>